<accession>A0A8B2NSM5</accession>
<evidence type="ECO:0000256" key="1">
    <source>
        <dbReference type="ARBA" id="ARBA00001933"/>
    </source>
</evidence>
<dbReference type="Proteomes" id="UP000249590">
    <property type="component" value="Unassembled WGS sequence"/>
</dbReference>
<comment type="similarity">
    <text evidence="2 6">Belongs to the class-III pyridoxal-phosphate-dependent aminotransferase family.</text>
</comment>
<comment type="cofactor">
    <cofactor evidence="1">
        <name>pyridoxal 5'-phosphate</name>
        <dbReference type="ChEBI" id="CHEBI:597326"/>
    </cofactor>
</comment>
<evidence type="ECO:0000256" key="4">
    <source>
        <dbReference type="ARBA" id="ARBA00022576"/>
    </source>
</evidence>
<sequence length="446" mass="46795">MSDILHRVLSGERSTAVAGDGNMLIMADGRRLLDACGGAAVSCLGHSADAVRQAIRDQVDHLAFAHTGAFTSDPAEALATRLVSRAPEGTGAGKAMFVGSGSEAMEAALKLARQYHVERGEPDRARFISRRGSYHGNTLGALAVGGHAGRRAPYAPMLMDVGQIDPCYAYRLREPGESEAEFALRMADQLDTAIVAMGAGTVAAFIAEPVVGATLGTVAAAEGYFRRIREICDRHGVLFIADEVMCGMGRTGTLFALEQEGVHADIVTIAKGLGAGYMPIAGVIASEDVVGAIAKGSGRLWNGHTYMGHALATAAALAVLDTIEKDELLSNVGRMGERLRTRLVERFDNHPHVGDIRGRGLFWSIELVADRDGAVTFDPGLAVAPRTAAEAMARGVMFYPGQGSADGVNGDHVLIAPSYTSTEEEIDRIAFTLGEAVDVAIGGAHG</sequence>
<evidence type="ECO:0000313" key="8">
    <source>
        <dbReference type="Proteomes" id="UP000249590"/>
    </source>
</evidence>
<protein>
    <submittedName>
        <fullName evidence="7">Aspartate aminotransferase family protein</fullName>
    </submittedName>
</protein>
<dbReference type="GO" id="GO:0005829">
    <property type="term" value="C:cytosol"/>
    <property type="evidence" value="ECO:0007669"/>
    <property type="project" value="TreeGrafter"/>
</dbReference>
<reference evidence="7 8" key="1">
    <citation type="submission" date="2018-05" db="EMBL/GenBank/DDBJ databases">
        <title>Acuticoccus sediminis sp. nov., isolated from deep-sea sediment of Indian Ocean.</title>
        <authorList>
            <person name="Liu X."/>
            <person name="Lai Q."/>
            <person name="Du Y."/>
            <person name="Sun F."/>
            <person name="Zhang X."/>
            <person name="Wang S."/>
            <person name="Shao Z."/>
        </authorList>
    </citation>
    <scope>NUCLEOTIDE SEQUENCE [LARGE SCALE GENOMIC DNA]</scope>
    <source>
        <strain evidence="7 8">PTG4-2</strain>
    </source>
</reference>
<evidence type="ECO:0000256" key="2">
    <source>
        <dbReference type="ARBA" id="ARBA00008954"/>
    </source>
</evidence>
<dbReference type="Gene3D" id="3.40.640.10">
    <property type="entry name" value="Type I PLP-dependent aspartate aminotransferase-like (Major domain)"/>
    <property type="match status" value="1"/>
</dbReference>
<gene>
    <name evidence="7" type="ORF">DLJ53_27185</name>
</gene>
<evidence type="ECO:0000256" key="6">
    <source>
        <dbReference type="RuleBase" id="RU003560"/>
    </source>
</evidence>
<dbReference type="PANTHER" id="PTHR43094:SF1">
    <property type="entry name" value="AMINOTRANSFERASE CLASS-III"/>
    <property type="match status" value="1"/>
</dbReference>
<dbReference type="AlphaFoldDB" id="A0A8B2NSM5"/>
<dbReference type="InterPro" id="IPR005814">
    <property type="entry name" value="Aminotrans_3"/>
</dbReference>
<dbReference type="OrthoDB" id="9801834at2"/>
<keyword evidence="5 6" id="KW-0663">Pyridoxal phosphate</keyword>
<dbReference type="InterPro" id="IPR015421">
    <property type="entry name" value="PyrdxlP-dep_Trfase_major"/>
</dbReference>
<organism evidence="7 8">
    <name type="scientific">Acuticoccus sediminis</name>
    <dbReference type="NCBI Taxonomy" id="2184697"/>
    <lineage>
        <taxon>Bacteria</taxon>
        <taxon>Pseudomonadati</taxon>
        <taxon>Pseudomonadota</taxon>
        <taxon>Alphaproteobacteria</taxon>
        <taxon>Hyphomicrobiales</taxon>
        <taxon>Amorphaceae</taxon>
        <taxon>Acuticoccus</taxon>
    </lineage>
</organism>
<dbReference type="SUPFAM" id="SSF53383">
    <property type="entry name" value="PLP-dependent transferases"/>
    <property type="match status" value="1"/>
</dbReference>
<evidence type="ECO:0000313" key="7">
    <source>
        <dbReference type="EMBL" id="RAH98382.1"/>
    </source>
</evidence>
<keyword evidence="8" id="KW-1185">Reference proteome</keyword>
<dbReference type="InterPro" id="IPR015424">
    <property type="entry name" value="PyrdxlP-dep_Trfase"/>
</dbReference>
<dbReference type="CDD" id="cd00610">
    <property type="entry name" value="OAT_like"/>
    <property type="match status" value="1"/>
</dbReference>
<dbReference type="NCBIfam" id="NF005685">
    <property type="entry name" value="PRK07483.1"/>
    <property type="match status" value="1"/>
</dbReference>
<keyword evidence="7" id="KW-0808">Transferase</keyword>
<dbReference type="InterPro" id="IPR049704">
    <property type="entry name" value="Aminotrans_3_PPA_site"/>
</dbReference>
<evidence type="ECO:0000256" key="5">
    <source>
        <dbReference type="ARBA" id="ARBA00022898"/>
    </source>
</evidence>
<keyword evidence="3" id="KW-0028">Amino-acid biosynthesis</keyword>
<dbReference type="GO" id="GO:0008483">
    <property type="term" value="F:transaminase activity"/>
    <property type="evidence" value="ECO:0007669"/>
    <property type="project" value="UniProtKB-KW"/>
</dbReference>
<evidence type="ECO:0000256" key="3">
    <source>
        <dbReference type="ARBA" id="ARBA00022571"/>
    </source>
</evidence>
<dbReference type="GO" id="GO:0006526">
    <property type="term" value="P:L-arginine biosynthetic process"/>
    <property type="evidence" value="ECO:0007669"/>
    <property type="project" value="UniProtKB-KW"/>
</dbReference>
<keyword evidence="3" id="KW-0055">Arginine biosynthesis</keyword>
<dbReference type="Pfam" id="PF00202">
    <property type="entry name" value="Aminotran_3"/>
    <property type="match status" value="1"/>
</dbReference>
<dbReference type="PANTHER" id="PTHR43094">
    <property type="entry name" value="AMINOTRANSFERASE"/>
    <property type="match status" value="1"/>
</dbReference>
<proteinExistence type="inferred from homology"/>
<keyword evidence="4 7" id="KW-0032">Aminotransferase</keyword>
<dbReference type="PROSITE" id="PS00600">
    <property type="entry name" value="AA_TRANSFER_CLASS_3"/>
    <property type="match status" value="1"/>
</dbReference>
<dbReference type="InterPro" id="IPR015422">
    <property type="entry name" value="PyrdxlP-dep_Trfase_small"/>
</dbReference>
<comment type="caution">
    <text evidence="7">The sequence shown here is derived from an EMBL/GenBank/DDBJ whole genome shotgun (WGS) entry which is preliminary data.</text>
</comment>
<name>A0A8B2NSM5_9HYPH</name>
<dbReference type="RefSeq" id="WP_111351248.1">
    <property type="nucleotide sequence ID" value="NZ_QHHQ01000007.1"/>
</dbReference>
<dbReference type="GO" id="GO:0030170">
    <property type="term" value="F:pyridoxal phosphate binding"/>
    <property type="evidence" value="ECO:0007669"/>
    <property type="project" value="InterPro"/>
</dbReference>
<dbReference type="Gene3D" id="3.90.1150.10">
    <property type="entry name" value="Aspartate Aminotransferase, domain 1"/>
    <property type="match status" value="1"/>
</dbReference>
<dbReference type="FunFam" id="3.40.640.10:FF:000004">
    <property type="entry name" value="Acetylornithine aminotransferase"/>
    <property type="match status" value="1"/>
</dbReference>
<dbReference type="EMBL" id="QHHQ01000007">
    <property type="protein sequence ID" value="RAH98382.1"/>
    <property type="molecule type" value="Genomic_DNA"/>
</dbReference>